<dbReference type="GO" id="GO:1990904">
    <property type="term" value="C:ribonucleoprotein complex"/>
    <property type="evidence" value="ECO:0007669"/>
    <property type="project" value="UniProtKB-KW"/>
</dbReference>
<dbReference type="PANTHER" id="PTHR11726">
    <property type="entry name" value="60S RIBOSOMAL PROTEIN L10"/>
    <property type="match status" value="1"/>
</dbReference>
<evidence type="ECO:0000256" key="4">
    <source>
        <dbReference type="ARBA" id="ARBA00026019"/>
    </source>
</evidence>
<comment type="subunit">
    <text evidence="4">Component of the small ribosomal subunit. Mature ribosomes consist of a small (40S) and a large (60S) subunit. The 40S subunit contains about 33 different proteins and 1 molecule of RNA (18S). The 60S subunit contains about 49 different proteins and 3 molecules of RNA (25S, 5.8S and 5S).</text>
</comment>
<dbReference type="GO" id="GO:0003735">
    <property type="term" value="F:structural constituent of ribosome"/>
    <property type="evidence" value="ECO:0007669"/>
    <property type="project" value="InterPro"/>
</dbReference>
<comment type="similarity">
    <text evidence="1">Belongs to the universal ribosomal protein uL16 family.</text>
</comment>
<evidence type="ECO:0000313" key="5">
    <source>
        <dbReference type="EMBL" id="KAF2547644.1"/>
    </source>
</evidence>
<accession>A0A8S9GSE4</accession>
<gene>
    <name evidence="5" type="ORF">F2Q70_00019906</name>
</gene>
<dbReference type="Gene3D" id="3.30.60.300">
    <property type="match status" value="1"/>
</dbReference>
<dbReference type="EMBL" id="QGKY02001925">
    <property type="protein sequence ID" value="KAF2547644.1"/>
    <property type="molecule type" value="Genomic_DNA"/>
</dbReference>
<dbReference type="InterPro" id="IPR001197">
    <property type="entry name" value="Ribosomal_uL16_euk_arch"/>
</dbReference>
<comment type="caution">
    <text evidence="5">The sequence shown here is derived from an EMBL/GenBank/DDBJ whole genome shotgun (WGS) entry which is preliminary data.</text>
</comment>
<keyword evidence="2" id="KW-0689">Ribosomal protein</keyword>
<reference evidence="5" key="1">
    <citation type="submission" date="2019-12" db="EMBL/GenBank/DDBJ databases">
        <title>Genome sequencing and annotation of Brassica cretica.</title>
        <authorList>
            <person name="Studholme D.J."/>
            <person name="Sarris P.F."/>
        </authorList>
    </citation>
    <scope>NUCLEOTIDE SEQUENCE</scope>
    <source>
        <strain evidence="5">PFS-102/07</strain>
        <tissue evidence="5">Leaf</tissue>
    </source>
</reference>
<dbReference type="FunFam" id="3.30.60.300:FF:000003">
    <property type="entry name" value="60S ribosomal protein L10, putative"/>
    <property type="match status" value="1"/>
</dbReference>
<dbReference type="AlphaFoldDB" id="A0A8S9GSE4"/>
<organism evidence="5">
    <name type="scientific">Brassica cretica</name>
    <name type="common">Mustard</name>
    <dbReference type="NCBI Taxonomy" id="69181"/>
    <lineage>
        <taxon>Eukaryota</taxon>
        <taxon>Viridiplantae</taxon>
        <taxon>Streptophyta</taxon>
        <taxon>Embryophyta</taxon>
        <taxon>Tracheophyta</taxon>
        <taxon>Spermatophyta</taxon>
        <taxon>Magnoliopsida</taxon>
        <taxon>eudicotyledons</taxon>
        <taxon>Gunneridae</taxon>
        <taxon>Pentapetalae</taxon>
        <taxon>rosids</taxon>
        <taxon>malvids</taxon>
        <taxon>Brassicales</taxon>
        <taxon>Brassicaceae</taxon>
        <taxon>Brassiceae</taxon>
        <taxon>Brassica</taxon>
    </lineage>
</organism>
<dbReference type="GO" id="GO:0006412">
    <property type="term" value="P:translation"/>
    <property type="evidence" value="ECO:0007669"/>
    <property type="project" value="InterPro"/>
</dbReference>
<keyword evidence="3" id="KW-0687">Ribonucleoprotein</keyword>
<evidence type="ECO:0000256" key="1">
    <source>
        <dbReference type="ARBA" id="ARBA00008931"/>
    </source>
</evidence>
<evidence type="ECO:0000256" key="3">
    <source>
        <dbReference type="ARBA" id="ARBA00023274"/>
    </source>
</evidence>
<protein>
    <submittedName>
        <fullName evidence="5">Uncharacterized protein</fullName>
    </submittedName>
</protein>
<evidence type="ECO:0000256" key="2">
    <source>
        <dbReference type="ARBA" id="ARBA00022980"/>
    </source>
</evidence>
<sequence>MLPMIGNRGGPGGSVADRGELRRNLAVSTDRPSLQIFKWVLKHGFISVLNKHDNCDFVSCSKWIEHETGFTKFNRADFTKLRQEKRVVPDGVNAKFLSCHGPLALRQPGSAFLPATY</sequence>
<name>A0A8S9GSE4_BRACR</name>
<dbReference type="GO" id="GO:0005840">
    <property type="term" value="C:ribosome"/>
    <property type="evidence" value="ECO:0007669"/>
    <property type="project" value="UniProtKB-KW"/>
</dbReference>
<proteinExistence type="inferred from homology"/>